<comment type="caution">
    <text evidence="1">The sequence shown here is derived from an EMBL/GenBank/DDBJ whole genome shotgun (WGS) entry which is preliminary data.</text>
</comment>
<protein>
    <submittedName>
        <fullName evidence="1">ABC transporter B family member 11-like protein</fullName>
    </submittedName>
</protein>
<dbReference type="EMBL" id="AWUE01013064">
    <property type="protein sequence ID" value="OMP07761.1"/>
    <property type="molecule type" value="Genomic_DNA"/>
</dbReference>
<name>A0A1R3KL06_9ROSI</name>
<evidence type="ECO:0000313" key="2">
    <source>
        <dbReference type="Proteomes" id="UP000187203"/>
    </source>
</evidence>
<evidence type="ECO:0000313" key="1">
    <source>
        <dbReference type="EMBL" id="OMP07761.1"/>
    </source>
</evidence>
<sequence>MKGKDESEQEFNNFSVWLEKDKRRALLSCSFWEDKTKGGSANQLPNCLSSTMLVIDETTIELNLKFVYDALFSFKAAYFLLTCLS</sequence>
<reference evidence="2" key="1">
    <citation type="submission" date="2013-09" db="EMBL/GenBank/DDBJ databases">
        <title>Corchorus olitorius genome sequencing.</title>
        <authorList>
            <person name="Alam M."/>
            <person name="Haque M.S."/>
            <person name="Islam M.S."/>
            <person name="Emdad E.M."/>
            <person name="Islam M.M."/>
            <person name="Ahmed B."/>
            <person name="Halim A."/>
            <person name="Hossen Q.M.M."/>
            <person name="Hossain M.Z."/>
            <person name="Ahmed R."/>
            <person name="Khan M.M."/>
            <person name="Islam R."/>
            <person name="Rashid M.M."/>
            <person name="Khan S.A."/>
            <person name="Rahman M.S."/>
            <person name="Alam M."/>
            <person name="Yahiya A.S."/>
            <person name="Khan M.S."/>
            <person name="Azam M.S."/>
            <person name="Haque T."/>
            <person name="Lashkar M.Z.H."/>
            <person name="Akhand A.I."/>
            <person name="Morshed G."/>
            <person name="Roy S."/>
            <person name="Uddin K.S."/>
            <person name="Rabeya T."/>
            <person name="Hossain A.S."/>
            <person name="Chowdhury A."/>
            <person name="Snigdha A.R."/>
            <person name="Mortoza M.S."/>
            <person name="Matin S.A."/>
            <person name="Hoque S.M.E."/>
            <person name="Islam M.K."/>
            <person name="Roy D.K."/>
            <person name="Haider R."/>
            <person name="Moosa M.M."/>
            <person name="Elias S.M."/>
            <person name="Hasan A.M."/>
            <person name="Jahan S."/>
            <person name="Shafiuddin M."/>
            <person name="Mahmood N."/>
            <person name="Shommy N.S."/>
        </authorList>
    </citation>
    <scope>NUCLEOTIDE SEQUENCE [LARGE SCALE GENOMIC DNA]</scope>
    <source>
        <strain evidence="2">cv. O-4</strain>
    </source>
</reference>
<dbReference type="AlphaFoldDB" id="A0A1R3KL06"/>
<accession>A0A1R3KL06</accession>
<proteinExistence type="predicted"/>
<dbReference type="Proteomes" id="UP000187203">
    <property type="component" value="Unassembled WGS sequence"/>
</dbReference>
<gene>
    <name evidence="1" type="ORF">COLO4_07070</name>
</gene>
<organism evidence="1 2">
    <name type="scientific">Corchorus olitorius</name>
    <dbReference type="NCBI Taxonomy" id="93759"/>
    <lineage>
        <taxon>Eukaryota</taxon>
        <taxon>Viridiplantae</taxon>
        <taxon>Streptophyta</taxon>
        <taxon>Embryophyta</taxon>
        <taxon>Tracheophyta</taxon>
        <taxon>Spermatophyta</taxon>
        <taxon>Magnoliopsida</taxon>
        <taxon>eudicotyledons</taxon>
        <taxon>Gunneridae</taxon>
        <taxon>Pentapetalae</taxon>
        <taxon>rosids</taxon>
        <taxon>malvids</taxon>
        <taxon>Malvales</taxon>
        <taxon>Malvaceae</taxon>
        <taxon>Grewioideae</taxon>
        <taxon>Apeibeae</taxon>
        <taxon>Corchorus</taxon>
    </lineage>
</organism>
<keyword evidence="2" id="KW-1185">Reference proteome</keyword>